<dbReference type="OrthoDB" id="367883at2"/>
<name>A0A4R6ITA1_9BACT</name>
<dbReference type="Proteomes" id="UP000295741">
    <property type="component" value="Unassembled WGS sequence"/>
</dbReference>
<evidence type="ECO:0000256" key="4">
    <source>
        <dbReference type="ARBA" id="ARBA00022452"/>
    </source>
</evidence>
<dbReference type="GO" id="GO:0015562">
    <property type="term" value="F:efflux transmembrane transporter activity"/>
    <property type="evidence" value="ECO:0007669"/>
    <property type="project" value="InterPro"/>
</dbReference>
<evidence type="ECO:0000313" key="9">
    <source>
        <dbReference type="Proteomes" id="UP000295741"/>
    </source>
</evidence>
<organism evidence="8 9">
    <name type="scientific">Sediminibacterium goheungense</name>
    <dbReference type="NCBI Taxonomy" id="1086393"/>
    <lineage>
        <taxon>Bacteria</taxon>
        <taxon>Pseudomonadati</taxon>
        <taxon>Bacteroidota</taxon>
        <taxon>Chitinophagia</taxon>
        <taxon>Chitinophagales</taxon>
        <taxon>Chitinophagaceae</taxon>
        <taxon>Sediminibacterium</taxon>
    </lineage>
</organism>
<evidence type="ECO:0000256" key="3">
    <source>
        <dbReference type="ARBA" id="ARBA00022448"/>
    </source>
</evidence>
<dbReference type="SUPFAM" id="SSF56954">
    <property type="entry name" value="Outer membrane efflux proteins (OEP)"/>
    <property type="match status" value="1"/>
</dbReference>
<dbReference type="RefSeq" id="WP_133475705.1">
    <property type="nucleotide sequence ID" value="NZ_SNWP01000014.1"/>
</dbReference>
<dbReference type="InterPro" id="IPR051906">
    <property type="entry name" value="TolC-like"/>
</dbReference>
<gene>
    <name evidence="8" type="ORF">BC659_3151</name>
</gene>
<dbReference type="Pfam" id="PF02321">
    <property type="entry name" value="OEP"/>
    <property type="match status" value="2"/>
</dbReference>
<evidence type="ECO:0000256" key="7">
    <source>
        <dbReference type="ARBA" id="ARBA00023237"/>
    </source>
</evidence>
<reference evidence="8 9" key="1">
    <citation type="submission" date="2019-03" db="EMBL/GenBank/DDBJ databases">
        <title>Genomic Encyclopedia of Archaeal and Bacterial Type Strains, Phase II (KMG-II): from individual species to whole genera.</title>
        <authorList>
            <person name="Goeker M."/>
        </authorList>
    </citation>
    <scope>NUCLEOTIDE SEQUENCE [LARGE SCALE GENOMIC DNA]</scope>
    <source>
        <strain evidence="8 9">DSM 28323</strain>
    </source>
</reference>
<comment type="subcellular location">
    <subcellularLocation>
        <location evidence="1">Cell outer membrane</location>
    </subcellularLocation>
</comment>
<evidence type="ECO:0000256" key="1">
    <source>
        <dbReference type="ARBA" id="ARBA00004442"/>
    </source>
</evidence>
<protein>
    <submittedName>
        <fullName evidence="8">Outer membrane protein TolC</fullName>
    </submittedName>
</protein>
<keyword evidence="6" id="KW-0472">Membrane</keyword>
<dbReference type="AlphaFoldDB" id="A0A4R6ITA1"/>
<evidence type="ECO:0000256" key="6">
    <source>
        <dbReference type="ARBA" id="ARBA00023136"/>
    </source>
</evidence>
<keyword evidence="3" id="KW-0813">Transport</keyword>
<dbReference type="PANTHER" id="PTHR30026">
    <property type="entry name" value="OUTER MEMBRANE PROTEIN TOLC"/>
    <property type="match status" value="1"/>
</dbReference>
<comment type="similarity">
    <text evidence="2">Belongs to the outer membrane factor (OMF) (TC 1.B.17) family.</text>
</comment>
<dbReference type="GO" id="GO:0009279">
    <property type="term" value="C:cell outer membrane"/>
    <property type="evidence" value="ECO:0007669"/>
    <property type="project" value="UniProtKB-SubCell"/>
</dbReference>
<evidence type="ECO:0000256" key="2">
    <source>
        <dbReference type="ARBA" id="ARBA00007613"/>
    </source>
</evidence>
<evidence type="ECO:0000313" key="8">
    <source>
        <dbReference type="EMBL" id="TDO25135.1"/>
    </source>
</evidence>
<evidence type="ECO:0000256" key="5">
    <source>
        <dbReference type="ARBA" id="ARBA00022692"/>
    </source>
</evidence>
<dbReference type="InterPro" id="IPR003423">
    <property type="entry name" value="OMP_efflux"/>
</dbReference>
<sequence length="445" mass="50244">MTLLIRPVIRGCLFFVSLITSISGLSQTDQGNIVLHNASLDQVIQYALQHQPSLKQSVIDEQIVETTLRNKLSAWYPQLNFNYSLQHNFQVPTNIIGGNPIRLGVNNTSNAQFAVSQNIFNRDVLLANRTKEDVRTQAKQNTGINKVEVVANVSKAFYDVLATIQQIKVADENIIRIQNSLKVATNQYQAGIADKTDYKRATILLNNTKAARASNQSVLDAKMSYLKNIMGYPDSMALHISFDSLLLEKETELDTLQQPDASKRPEFSFLQTQQKLLNASLQYEKWAFLPQVSVNGAYNFNYLNNQFGKLYSNNFPSSFAALTLSFPITQGGKRKANIDQVNWQIKRNALDILQLKQTVNTQYVQALSAYKSYYNNYIALKENLALAKEVYGVIDLQYKAGVKTYLEVITAETDLRTSQINYYNALYLLLASKVDVKRALGQINY</sequence>
<keyword evidence="4" id="KW-1134">Transmembrane beta strand</keyword>
<dbReference type="PANTHER" id="PTHR30026:SF20">
    <property type="entry name" value="OUTER MEMBRANE PROTEIN TOLC"/>
    <property type="match status" value="1"/>
</dbReference>
<dbReference type="GO" id="GO:1990281">
    <property type="term" value="C:efflux pump complex"/>
    <property type="evidence" value="ECO:0007669"/>
    <property type="project" value="TreeGrafter"/>
</dbReference>
<comment type="caution">
    <text evidence="8">The sequence shown here is derived from an EMBL/GenBank/DDBJ whole genome shotgun (WGS) entry which is preliminary data.</text>
</comment>
<dbReference type="EMBL" id="SNWP01000014">
    <property type="protein sequence ID" value="TDO25135.1"/>
    <property type="molecule type" value="Genomic_DNA"/>
</dbReference>
<keyword evidence="7" id="KW-0998">Cell outer membrane</keyword>
<accession>A0A4R6ITA1</accession>
<dbReference type="GO" id="GO:0015288">
    <property type="term" value="F:porin activity"/>
    <property type="evidence" value="ECO:0007669"/>
    <property type="project" value="TreeGrafter"/>
</dbReference>
<keyword evidence="5" id="KW-0812">Transmembrane</keyword>
<dbReference type="Gene3D" id="1.20.1600.10">
    <property type="entry name" value="Outer membrane efflux proteins (OEP)"/>
    <property type="match status" value="1"/>
</dbReference>
<keyword evidence="9" id="KW-1185">Reference proteome</keyword>
<proteinExistence type="inferred from homology"/>